<dbReference type="Proteomes" id="UP001365405">
    <property type="component" value="Unassembled WGS sequence"/>
</dbReference>
<keyword evidence="1" id="KW-0805">Transcription regulation</keyword>
<keyword evidence="2 5" id="KW-0238">DNA-binding</keyword>
<dbReference type="RefSeq" id="WP_341412490.1">
    <property type="nucleotide sequence ID" value="NZ_JBBUTH010000010.1"/>
</dbReference>
<evidence type="ECO:0000259" key="4">
    <source>
        <dbReference type="PROSITE" id="PS50932"/>
    </source>
</evidence>
<dbReference type="SUPFAM" id="SSF47413">
    <property type="entry name" value="lambda repressor-like DNA-binding domains"/>
    <property type="match status" value="1"/>
</dbReference>
<dbReference type="Gene3D" id="1.10.260.40">
    <property type="entry name" value="lambda repressor-like DNA-binding domains"/>
    <property type="match status" value="1"/>
</dbReference>
<organism evidence="5 6">
    <name type="scientific">Pseudaquabacterium inlustre</name>
    <dbReference type="NCBI Taxonomy" id="2984192"/>
    <lineage>
        <taxon>Bacteria</taxon>
        <taxon>Pseudomonadati</taxon>
        <taxon>Pseudomonadota</taxon>
        <taxon>Betaproteobacteria</taxon>
        <taxon>Burkholderiales</taxon>
        <taxon>Sphaerotilaceae</taxon>
        <taxon>Pseudaquabacterium</taxon>
    </lineage>
</organism>
<evidence type="ECO:0000256" key="3">
    <source>
        <dbReference type="ARBA" id="ARBA00023163"/>
    </source>
</evidence>
<keyword evidence="3" id="KW-0804">Transcription</keyword>
<sequence>MKELPSINAVAKLADVSIATVSRVLNNSKPVNADTRRRVEAAVAQLGYRTNAAGRSLAMAQSHLLMVLVPDFANPFYAQIVQGVESVTRQAGYKIVLTDASGGESPHGTALDALYNRLADGVINLAHLDDDAAIVSEVQQLPWVNCSEFLPDSGVPYVSIDHRQAAIDAVQYLLNRGHRRIALISADETYRWARLRHEGYELAMLRAGLAPDPALVRTASSTDYEAGSQAVGGLMALLEPPTAVFAVSDTLAIGAIKALRRAGRRVPDDVAVMGFDDLPLSAVFEPGLTTIGQPMRELGATAAEILLARLRDERLPSRTLAHQLVVRDSA</sequence>
<dbReference type="EMBL" id="JBBUTH010000010">
    <property type="protein sequence ID" value="MEK8052765.1"/>
    <property type="molecule type" value="Genomic_DNA"/>
</dbReference>
<dbReference type="CDD" id="cd06284">
    <property type="entry name" value="PBP1_LacI-like"/>
    <property type="match status" value="1"/>
</dbReference>
<evidence type="ECO:0000256" key="1">
    <source>
        <dbReference type="ARBA" id="ARBA00023015"/>
    </source>
</evidence>
<proteinExistence type="predicted"/>
<dbReference type="InterPro" id="IPR000843">
    <property type="entry name" value="HTH_LacI"/>
</dbReference>
<evidence type="ECO:0000313" key="6">
    <source>
        <dbReference type="Proteomes" id="UP001365405"/>
    </source>
</evidence>
<protein>
    <submittedName>
        <fullName evidence="5">LacI family DNA-binding transcriptional regulator</fullName>
    </submittedName>
</protein>
<dbReference type="InterPro" id="IPR028082">
    <property type="entry name" value="Peripla_BP_I"/>
</dbReference>
<dbReference type="PANTHER" id="PTHR30146">
    <property type="entry name" value="LACI-RELATED TRANSCRIPTIONAL REPRESSOR"/>
    <property type="match status" value="1"/>
</dbReference>
<evidence type="ECO:0000313" key="5">
    <source>
        <dbReference type="EMBL" id="MEK8052765.1"/>
    </source>
</evidence>
<accession>A0ABU9CLR1</accession>
<evidence type="ECO:0000256" key="2">
    <source>
        <dbReference type="ARBA" id="ARBA00023125"/>
    </source>
</evidence>
<dbReference type="SUPFAM" id="SSF53822">
    <property type="entry name" value="Periplasmic binding protein-like I"/>
    <property type="match status" value="1"/>
</dbReference>
<gene>
    <name evidence="5" type="ORF">AACH10_21115</name>
</gene>
<dbReference type="InterPro" id="IPR010982">
    <property type="entry name" value="Lambda_DNA-bd_dom_sf"/>
</dbReference>
<name>A0ABU9CLR1_9BURK</name>
<dbReference type="SMART" id="SM00354">
    <property type="entry name" value="HTH_LACI"/>
    <property type="match status" value="1"/>
</dbReference>
<dbReference type="Pfam" id="PF00356">
    <property type="entry name" value="LacI"/>
    <property type="match status" value="1"/>
</dbReference>
<comment type="caution">
    <text evidence="5">The sequence shown here is derived from an EMBL/GenBank/DDBJ whole genome shotgun (WGS) entry which is preliminary data.</text>
</comment>
<dbReference type="CDD" id="cd01392">
    <property type="entry name" value="HTH_LacI"/>
    <property type="match status" value="1"/>
</dbReference>
<dbReference type="Gene3D" id="3.40.50.2300">
    <property type="match status" value="2"/>
</dbReference>
<dbReference type="PROSITE" id="PS50932">
    <property type="entry name" value="HTH_LACI_2"/>
    <property type="match status" value="1"/>
</dbReference>
<dbReference type="Pfam" id="PF13377">
    <property type="entry name" value="Peripla_BP_3"/>
    <property type="match status" value="1"/>
</dbReference>
<dbReference type="PANTHER" id="PTHR30146:SF153">
    <property type="entry name" value="LACTOSE OPERON REPRESSOR"/>
    <property type="match status" value="1"/>
</dbReference>
<dbReference type="GO" id="GO:0003677">
    <property type="term" value="F:DNA binding"/>
    <property type="evidence" value="ECO:0007669"/>
    <property type="project" value="UniProtKB-KW"/>
</dbReference>
<feature type="domain" description="HTH lacI-type" evidence="4">
    <location>
        <begin position="5"/>
        <end position="59"/>
    </location>
</feature>
<reference evidence="5 6" key="1">
    <citation type="submission" date="2024-04" db="EMBL/GenBank/DDBJ databases">
        <title>Novel species of the genus Ideonella isolated from streams.</title>
        <authorList>
            <person name="Lu H."/>
        </authorList>
    </citation>
    <scope>NUCLEOTIDE SEQUENCE [LARGE SCALE GENOMIC DNA]</scope>
    <source>
        <strain evidence="5 6">DXS22W</strain>
    </source>
</reference>
<dbReference type="InterPro" id="IPR046335">
    <property type="entry name" value="LacI/GalR-like_sensor"/>
</dbReference>
<keyword evidence="6" id="KW-1185">Reference proteome</keyword>